<evidence type="ECO:0000313" key="3">
    <source>
        <dbReference type="EMBL" id="KAL0122333.1"/>
    </source>
</evidence>
<feature type="region of interest" description="Disordered" evidence="1">
    <location>
        <begin position="166"/>
        <end position="196"/>
    </location>
</feature>
<dbReference type="InterPro" id="IPR042771">
    <property type="entry name" value="GTF3C6-like"/>
</dbReference>
<dbReference type="InterPro" id="IPR019481">
    <property type="entry name" value="TFIIIC_triple_barrel"/>
</dbReference>
<dbReference type="EMBL" id="JADYXP020000006">
    <property type="protein sequence ID" value="KAL0122333.1"/>
    <property type="molecule type" value="Genomic_DNA"/>
</dbReference>
<keyword evidence="4" id="KW-1185">Reference proteome</keyword>
<proteinExistence type="predicted"/>
<name>A0AAW2G3V2_9HYME</name>
<protein>
    <recommendedName>
        <fullName evidence="2">Transcription factor TFIIIC triple barrel domain-containing protein</fullName>
    </recommendedName>
</protein>
<dbReference type="GO" id="GO:0006383">
    <property type="term" value="P:transcription by RNA polymerase III"/>
    <property type="evidence" value="ECO:0007669"/>
    <property type="project" value="InterPro"/>
</dbReference>
<dbReference type="AlphaFoldDB" id="A0AAW2G3V2"/>
<organism evidence="3 4">
    <name type="scientific">Cardiocondyla obscurior</name>
    <dbReference type="NCBI Taxonomy" id="286306"/>
    <lineage>
        <taxon>Eukaryota</taxon>
        <taxon>Metazoa</taxon>
        <taxon>Ecdysozoa</taxon>
        <taxon>Arthropoda</taxon>
        <taxon>Hexapoda</taxon>
        <taxon>Insecta</taxon>
        <taxon>Pterygota</taxon>
        <taxon>Neoptera</taxon>
        <taxon>Endopterygota</taxon>
        <taxon>Hymenoptera</taxon>
        <taxon>Apocrita</taxon>
        <taxon>Aculeata</taxon>
        <taxon>Formicoidea</taxon>
        <taxon>Formicidae</taxon>
        <taxon>Myrmicinae</taxon>
        <taxon>Cardiocondyla</taxon>
    </lineage>
</organism>
<dbReference type="Pfam" id="PF10419">
    <property type="entry name" value="TFIIIC_sub6"/>
    <property type="match status" value="1"/>
</dbReference>
<dbReference type="Gene3D" id="2.60.40.4370">
    <property type="match status" value="1"/>
</dbReference>
<dbReference type="PANTHER" id="PTHR21860:SF2">
    <property type="entry name" value="GENERAL TRANSCRIPTION FACTOR 3C POLYPEPTIDE 6"/>
    <property type="match status" value="1"/>
</dbReference>
<evidence type="ECO:0000313" key="4">
    <source>
        <dbReference type="Proteomes" id="UP001430953"/>
    </source>
</evidence>
<sequence length="196" mass="22641">MQSDDELSENEEEMLVYVEFEGLTGSDTFSNENLQLDMIGIDTEHPIMEINGRFYEGTYEDAIGTYMFFEKDENPKVDDEVFDKVPSLKYFAKTRKLLKMQRVFIKPRAEVLSNSEQDSCTPSMETLSQAGVPPKYQEEAMQFWNKIRNDKLEELSVFLEKQKIREEKKSKGIASDSESDEDIPLASKTKENSEEA</sequence>
<dbReference type="GO" id="GO:0000127">
    <property type="term" value="C:transcription factor TFIIIC complex"/>
    <property type="evidence" value="ECO:0007669"/>
    <property type="project" value="TreeGrafter"/>
</dbReference>
<comment type="caution">
    <text evidence="3">The sequence shown here is derived from an EMBL/GenBank/DDBJ whole genome shotgun (WGS) entry which is preliminary data.</text>
</comment>
<dbReference type="Proteomes" id="UP001430953">
    <property type="component" value="Unassembled WGS sequence"/>
</dbReference>
<dbReference type="PANTHER" id="PTHR21860">
    <property type="entry name" value="TRANSCRIPTION INITIATION FACTOR IIIC TFIIIC , POLYPEPTIDE 6-RELATED"/>
    <property type="match status" value="1"/>
</dbReference>
<gene>
    <name evidence="3" type="ORF">PUN28_007217</name>
</gene>
<accession>A0AAW2G3V2</accession>
<evidence type="ECO:0000256" key="1">
    <source>
        <dbReference type="SAM" id="MobiDB-lite"/>
    </source>
</evidence>
<feature type="domain" description="Transcription factor TFIIIC triple barrel" evidence="2">
    <location>
        <begin position="11"/>
        <end position="106"/>
    </location>
</feature>
<reference evidence="3 4" key="1">
    <citation type="submission" date="2023-03" db="EMBL/GenBank/DDBJ databases">
        <title>High recombination rates correlate with genetic variation in Cardiocondyla obscurior ants.</title>
        <authorList>
            <person name="Errbii M."/>
        </authorList>
    </citation>
    <scope>NUCLEOTIDE SEQUENCE [LARGE SCALE GENOMIC DNA]</scope>
    <source>
        <strain evidence="3">Alpha-2009</strain>
        <tissue evidence="3">Whole body</tissue>
    </source>
</reference>
<evidence type="ECO:0000259" key="2">
    <source>
        <dbReference type="Pfam" id="PF10419"/>
    </source>
</evidence>